<evidence type="ECO:0000256" key="4">
    <source>
        <dbReference type="ARBA" id="ARBA00023163"/>
    </source>
</evidence>
<dbReference type="InterPro" id="IPR036864">
    <property type="entry name" value="Zn2-C6_fun-type_DNA-bd_sf"/>
</dbReference>
<evidence type="ECO:0000256" key="1">
    <source>
        <dbReference type="ARBA" id="ARBA00004123"/>
    </source>
</evidence>
<dbReference type="PANTHER" id="PTHR37534">
    <property type="entry name" value="TRANSCRIPTIONAL ACTIVATOR PROTEIN UGA3"/>
    <property type="match status" value="1"/>
</dbReference>
<dbReference type="GO" id="GO:0045944">
    <property type="term" value="P:positive regulation of transcription by RNA polymerase II"/>
    <property type="evidence" value="ECO:0007669"/>
    <property type="project" value="TreeGrafter"/>
</dbReference>
<sequence>MLCNHSQQLLMLGTAAGPACKTCREKCRKCDRGRPKCQRCISKGLECGGYPDQYRFCGIASRGRWKGARVPTPRNSKAESSIAESQQVSTTATPGSVTPGRTEGVATRPSSKKPSRSATEVPDDIPKILNLTQTEMLLSHYESFICPHQIAEIGGTSSNPYRAYILPLARKQIGLLYAILGLSASHLGKLTGNMSLYEEAAVEYRLRAIRALSEEIRKSQGPNFLHEDEQDAVLAIIQILLLHDIAETGISTHGIHITGAMSVCKQLLLADGLNSRRRRAVFFLGNLAWLDIIRAFAGPERLCFSQDIRETVASATDEMFELVNGCPREIFLVIGAALEKAKEYNLGWLSWDEYQVALQSAKHKLYSFDRTARTYPSSDPRWMSTAEAFQYACILRVLRLLNPLQQSRSNEIQECVARILDATARIPSDCCLLELLVFPLFMGGSEALSPHSQYYVIARLNEIERRSEFRNPVPRELLEKVWAARAAQASGDDRNISWTTFTHSPELTQQHDYLII</sequence>
<dbReference type="Pfam" id="PF11951">
    <property type="entry name" value="Fungal_trans_2"/>
    <property type="match status" value="1"/>
</dbReference>
<evidence type="ECO:0000256" key="3">
    <source>
        <dbReference type="ARBA" id="ARBA00023125"/>
    </source>
</evidence>
<dbReference type="CDD" id="cd00067">
    <property type="entry name" value="GAL4"/>
    <property type="match status" value="1"/>
</dbReference>
<comment type="subcellular location">
    <subcellularLocation>
        <location evidence="1">Nucleus</location>
    </subcellularLocation>
</comment>
<keyword evidence="5" id="KW-0539">Nucleus</keyword>
<comment type="caution">
    <text evidence="8">The sequence shown here is derived from an EMBL/GenBank/DDBJ whole genome shotgun (WGS) entry which is preliminary data.</text>
</comment>
<dbReference type="GO" id="GO:0000976">
    <property type="term" value="F:transcription cis-regulatory region binding"/>
    <property type="evidence" value="ECO:0007669"/>
    <property type="project" value="TreeGrafter"/>
</dbReference>
<dbReference type="GO" id="GO:0000981">
    <property type="term" value="F:DNA-binding transcription factor activity, RNA polymerase II-specific"/>
    <property type="evidence" value="ECO:0007669"/>
    <property type="project" value="InterPro"/>
</dbReference>
<gene>
    <name evidence="8" type="ORF">IFM46972_06692</name>
</gene>
<dbReference type="Proteomes" id="UP000465221">
    <property type="component" value="Unassembled WGS sequence"/>
</dbReference>
<dbReference type="InterPro" id="IPR001138">
    <property type="entry name" value="Zn2Cys6_DnaBD"/>
</dbReference>
<evidence type="ECO:0000259" key="7">
    <source>
        <dbReference type="PROSITE" id="PS50048"/>
    </source>
</evidence>
<evidence type="ECO:0000313" key="9">
    <source>
        <dbReference type="Proteomes" id="UP000465221"/>
    </source>
</evidence>
<evidence type="ECO:0000256" key="5">
    <source>
        <dbReference type="ARBA" id="ARBA00023242"/>
    </source>
</evidence>
<feature type="domain" description="Zn(2)-C6 fungal-type" evidence="7">
    <location>
        <begin position="19"/>
        <end position="47"/>
    </location>
</feature>
<accession>A0A8H3NYK2</accession>
<dbReference type="SUPFAM" id="SSF57701">
    <property type="entry name" value="Zn2/Cys6 DNA-binding domain"/>
    <property type="match status" value="1"/>
</dbReference>
<dbReference type="AlphaFoldDB" id="A0A8H3NYK2"/>
<reference evidence="8 9" key="1">
    <citation type="submission" date="2020-01" db="EMBL/GenBank/DDBJ databases">
        <title>Draft genome sequence of Aspergillus udagawae IFM 46972.</title>
        <authorList>
            <person name="Takahashi H."/>
            <person name="Yaguchi T."/>
        </authorList>
    </citation>
    <scope>NUCLEOTIDE SEQUENCE [LARGE SCALE GENOMIC DNA]</scope>
    <source>
        <strain evidence="8 9">IFM 46972</strain>
    </source>
</reference>
<keyword evidence="4" id="KW-0804">Transcription</keyword>
<evidence type="ECO:0000256" key="6">
    <source>
        <dbReference type="SAM" id="MobiDB-lite"/>
    </source>
</evidence>
<evidence type="ECO:0000313" key="8">
    <source>
        <dbReference type="EMBL" id="GFF41911.1"/>
    </source>
</evidence>
<feature type="compositionally biased region" description="Polar residues" evidence="6">
    <location>
        <begin position="73"/>
        <end position="96"/>
    </location>
</feature>
<dbReference type="InterPro" id="IPR021858">
    <property type="entry name" value="Fun_TF"/>
</dbReference>
<evidence type="ECO:0000256" key="2">
    <source>
        <dbReference type="ARBA" id="ARBA00023015"/>
    </source>
</evidence>
<keyword evidence="3" id="KW-0238">DNA-binding</keyword>
<dbReference type="EMBL" id="BLKC01000047">
    <property type="protein sequence ID" value="GFF41911.1"/>
    <property type="molecule type" value="Genomic_DNA"/>
</dbReference>
<dbReference type="GO" id="GO:0005634">
    <property type="term" value="C:nucleus"/>
    <property type="evidence" value="ECO:0007669"/>
    <property type="project" value="UniProtKB-SubCell"/>
</dbReference>
<name>A0A8H3NYK2_9EURO</name>
<keyword evidence="2" id="KW-0805">Transcription regulation</keyword>
<dbReference type="Gene3D" id="4.10.240.10">
    <property type="entry name" value="Zn(2)-C6 fungal-type DNA-binding domain"/>
    <property type="match status" value="1"/>
</dbReference>
<protein>
    <submittedName>
        <fullName evidence="8">C6 zinc finger domain protein</fullName>
    </submittedName>
</protein>
<dbReference type="PROSITE" id="PS50048">
    <property type="entry name" value="ZN2_CY6_FUNGAL_2"/>
    <property type="match status" value="1"/>
</dbReference>
<dbReference type="GO" id="GO:0008270">
    <property type="term" value="F:zinc ion binding"/>
    <property type="evidence" value="ECO:0007669"/>
    <property type="project" value="InterPro"/>
</dbReference>
<feature type="region of interest" description="Disordered" evidence="6">
    <location>
        <begin position="66"/>
        <end position="121"/>
    </location>
</feature>
<organism evidence="8 9">
    <name type="scientific">Aspergillus udagawae</name>
    <dbReference type="NCBI Taxonomy" id="91492"/>
    <lineage>
        <taxon>Eukaryota</taxon>
        <taxon>Fungi</taxon>
        <taxon>Dikarya</taxon>
        <taxon>Ascomycota</taxon>
        <taxon>Pezizomycotina</taxon>
        <taxon>Eurotiomycetes</taxon>
        <taxon>Eurotiomycetidae</taxon>
        <taxon>Eurotiales</taxon>
        <taxon>Aspergillaceae</taxon>
        <taxon>Aspergillus</taxon>
        <taxon>Aspergillus subgen. Fumigati</taxon>
    </lineage>
</organism>
<dbReference type="PANTHER" id="PTHR37534:SF49">
    <property type="entry name" value="LYSINE BIOSYNTHESIS REGULATORY PROTEIN LYS14"/>
    <property type="match status" value="1"/>
</dbReference>
<proteinExistence type="predicted"/>
<dbReference type="Pfam" id="PF00172">
    <property type="entry name" value="Zn_clus"/>
    <property type="match status" value="1"/>
</dbReference>